<dbReference type="Gene3D" id="2.40.10.10">
    <property type="entry name" value="Trypsin-like serine proteases"/>
    <property type="match status" value="2"/>
</dbReference>
<dbReference type="InterPro" id="IPR043504">
    <property type="entry name" value="Peptidase_S1_PA_chymotrypsin"/>
</dbReference>
<keyword evidence="3" id="KW-0732">Signal</keyword>
<dbReference type="PANTHER" id="PTHR15462">
    <property type="entry name" value="SERINE PROTEASE"/>
    <property type="match status" value="1"/>
</dbReference>
<dbReference type="GO" id="GO:0008236">
    <property type="term" value="F:serine-type peptidase activity"/>
    <property type="evidence" value="ECO:0007669"/>
    <property type="project" value="UniProtKB-KW"/>
</dbReference>
<dbReference type="STRING" id="94208.A0A2S4LAF8"/>
<evidence type="ECO:0000256" key="4">
    <source>
        <dbReference type="ARBA" id="ARBA00022801"/>
    </source>
</evidence>
<comment type="caution">
    <text evidence="7">The sequence shown here is derived from an EMBL/GenBank/DDBJ whole genome shotgun (WGS) entry which is preliminary data.</text>
</comment>
<keyword evidence="2 6" id="KW-0645">Protease</keyword>
<dbReference type="SUPFAM" id="SSF50494">
    <property type="entry name" value="Trypsin-like serine proteases"/>
    <property type="match status" value="1"/>
</dbReference>
<keyword evidence="8" id="KW-1185">Reference proteome</keyword>
<dbReference type="PRINTS" id="PR00839">
    <property type="entry name" value="V8PROTEASE"/>
</dbReference>
<reference evidence="7 8" key="1">
    <citation type="submission" date="2018-01" db="EMBL/GenBank/DDBJ databases">
        <title>Harnessing the power of phylogenomics to disentangle the directionality and signatures of interkingdom host jumping in the parasitic fungal genus Tolypocladium.</title>
        <authorList>
            <person name="Quandt C.A."/>
            <person name="Patterson W."/>
            <person name="Spatafora J.W."/>
        </authorList>
    </citation>
    <scope>NUCLEOTIDE SEQUENCE [LARGE SCALE GENOMIC DNA]</scope>
    <source>
        <strain evidence="7 8">NRBC 100945</strain>
    </source>
</reference>
<gene>
    <name evidence="7" type="ORF">TPAR_00378</name>
</gene>
<dbReference type="InterPro" id="IPR050966">
    <property type="entry name" value="Glutamyl_endopeptidase"/>
</dbReference>
<evidence type="ECO:0000313" key="8">
    <source>
        <dbReference type="Proteomes" id="UP000237481"/>
    </source>
</evidence>
<evidence type="ECO:0000256" key="5">
    <source>
        <dbReference type="ARBA" id="ARBA00022825"/>
    </source>
</evidence>
<evidence type="ECO:0000256" key="1">
    <source>
        <dbReference type="ARBA" id="ARBA00008764"/>
    </source>
</evidence>
<dbReference type="Proteomes" id="UP000237481">
    <property type="component" value="Unassembled WGS sequence"/>
</dbReference>
<evidence type="ECO:0000256" key="6">
    <source>
        <dbReference type="RuleBase" id="RU004296"/>
    </source>
</evidence>
<dbReference type="InterPro" id="IPR008256">
    <property type="entry name" value="Peptidase_S1B"/>
</dbReference>
<feature type="non-terminal residue" evidence="7">
    <location>
        <position position="349"/>
    </location>
</feature>
<proteinExistence type="inferred from homology"/>
<protein>
    <recommendedName>
        <fullName evidence="6">Serine protease</fullName>
        <ecNumber evidence="6">3.4.21.-</ecNumber>
    </recommendedName>
</protein>
<comment type="similarity">
    <text evidence="1 6">Belongs to the peptidase S1B family.</text>
</comment>
<accession>A0A2S4LAF8</accession>
<dbReference type="EMBL" id="PKSG01000040">
    <property type="protein sequence ID" value="POR39426.1"/>
    <property type="molecule type" value="Genomic_DNA"/>
</dbReference>
<keyword evidence="4 6" id="KW-0378">Hydrolase</keyword>
<dbReference type="OrthoDB" id="3693942at2759"/>
<dbReference type="Pfam" id="PF13365">
    <property type="entry name" value="Trypsin_2"/>
    <property type="match status" value="1"/>
</dbReference>
<dbReference type="AlphaFoldDB" id="A0A2S4LAF8"/>
<sequence>MATSGTSTTSRAAVWRLDVPASTQPAESAIVADDGRRGLDESAFDDDERAVVDARDLQDGGKYRSIVKIQSCFVNKNTGESLWMMGTGWLIRPDLLVTAGHVVFDWGRGLGAATQIKCYIGYNGRASVTGPDVQPRYGKTIVTTAEWTKSVDNRPRDLAFIQVHKEFTGNLRTFSFVNTPSSDTCLLGIVGYPGDKSLDSGGRTETGAQMYEQFKKTKYSLASSPRHMIEYKVSTFGGQSGAAILRRDGALLTSIGTHCYGGGGVNSNSGNSIGGQYGNNYAAFINLFGLDPSAFGTPANIKYMDAVGSGTGKSEAGEEGFMDVLKAVARVGSVALPIASGLLGPVGGL</sequence>
<evidence type="ECO:0000256" key="2">
    <source>
        <dbReference type="ARBA" id="ARBA00022670"/>
    </source>
</evidence>
<evidence type="ECO:0000256" key="3">
    <source>
        <dbReference type="ARBA" id="ARBA00022729"/>
    </source>
</evidence>
<dbReference type="EC" id="3.4.21.-" evidence="6"/>
<dbReference type="PANTHER" id="PTHR15462:SF8">
    <property type="entry name" value="SERINE PROTEASE"/>
    <property type="match status" value="1"/>
</dbReference>
<dbReference type="GO" id="GO:0006508">
    <property type="term" value="P:proteolysis"/>
    <property type="evidence" value="ECO:0007669"/>
    <property type="project" value="UniProtKB-KW"/>
</dbReference>
<evidence type="ECO:0000313" key="7">
    <source>
        <dbReference type="EMBL" id="POR39426.1"/>
    </source>
</evidence>
<keyword evidence="5 6" id="KW-0720">Serine protease</keyword>
<dbReference type="InterPro" id="IPR009003">
    <property type="entry name" value="Peptidase_S1_PA"/>
</dbReference>
<name>A0A2S4LAF8_9HYPO</name>
<organism evidence="7 8">
    <name type="scientific">Tolypocladium paradoxum</name>
    <dbReference type="NCBI Taxonomy" id="94208"/>
    <lineage>
        <taxon>Eukaryota</taxon>
        <taxon>Fungi</taxon>
        <taxon>Dikarya</taxon>
        <taxon>Ascomycota</taxon>
        <taxon>Pezizomycotina</taxon>
        <taxon>Sordariomycetes</taxon>
        <taxon>Hypocreomycetidae</taxon>
        <taxon>Hypocreales</taxon>
        <taxon>Ophiocordycipitaceae</taxon>
        <taxon>Tolypocladium</taxon>
    </lineage>
</organism>